<dbReference type="InterPro" id="IPR016195">
    <property type="entry name" value="Pol/histidinol_Pase-like"/>
</dbReference>
<sequence>MLIDLHLHSNDSTRTGSKVSGETDLEKLRILNNNNVKVACFSDHDHFYRRSYLNRLKIIKDYGFDLLLLPGLEIDLQRTDYKTGQVVIVFNPTSNLEEIEEIFSGRKVRHTYAEIIEILSGYDFMIFPHTGKAKDNMLVDDLANFQVDALDVTRDNHANVNKILSIRQIPIVSFSDTHTWKKYPQWSKKQTYVEAECNFSDIKKAIRENKIIIE</sequence>
<proteinExistence type="predicted"/>
<accession>A0A858U2K4</accession>
<dbReference type="AlphaFoldDB" id="A0A858U2K4"/>
<organism evidence="1 2">
    <name type="scientific">Mycoplasma phocoeninasale</name>
    <dbReference type="NCBI Taxonomy" id="2726117"/>
    <lineage>
        <taxon>Bacteria</taxon>
        <taxon>Bacillati</taxon>
        <taxon>Mycoplasmatota</taxon>
        <taxon>Mollicutes</taxon>
        <taxon>Mycoplasmataceae</taxon>
        <taxon>Mycoplasma</taxon>
    </lineage>
</organism>
<reference evidence="1 2" key="1">
    <citation type="submission" date="2020-04" db="EMBL/GenBank/DDBJ databases">
        <title>Novel Mycoplasma species detected in Phocoena phocoena (harbor porpoise) from the USA.</title>
        <authorList>
            <person name="Volokhov D.V."/>
        </authorList>
    </citation>
    <scope>NUCLEOTIDE SEQUENCE [LARGE SCALE GENOMIC DNA]</scope>
    <source>
        <strain evidence="1 2">C264-NAS</strain>
    </source>
</reference>
<evidence type="ECO:0008006" key="3">
    <source>
        <dbReference type="Google" id="ProtNLM"/>
    </source>
</evidence>
<keyword evidence="2" id="KW-1185">Reference proteome</keyword>
<protein>
    <recommendedName>
        <fullName evidence="3">PHP domain-containing protein</fullName>
    </recommendedName>
</protein>
<gene>
    <name evidence="1" type="ORF">HGG64_02545</name>
</gene>
<evidence type="ECO:0000313" key="1">
    <source>
        <dbReference type="EMBL" id="QJG66710.1"/>
    </source>
</evidence>
<name>A0A858U2K4_9MOLU</name>
<dbReference type="EMBL" id="CP051480">
    <property type="protein sequence ID" value="QJG66710.1"/>
    <property type="molecule type" value="Genomic_DNA"/>
</dbReference>
<dbReference type="SUPFAM" id="SSF89550">
    <property type="entry name" value="PHP domain-like"/>
    <property type="match status" value="1"/>
</dbReference>
<dbReference type="Proteomes" id="UP000501728">
    <property type="component" value="Chromosome"/>
</dbReference>
<dbReference type="KEGG" id="mphn:HGG64_02545"/>
<dbReference type="Gene3D" id="3.20.20.140">
    <property type="entry name" value="Metal-dependent hydrolases"/>
    <property type="match status" value="1"/>
</dbReference>
<evidence type="ECO:0000313" key="2">
    <source>
        <dbReference type="Proteomes" id="UP000501728"/>
    </source>
</evidence>